<protein>
    <submittedName>
        <fullName evidence="2">LPS biosynthesis protein WbpP</fullName>
    </submittedName>
</protein>
<comment type="caution">
    <text evidence="2">The sequence shown here is derived from an EMBL/GenBank/DDBJ whole genome shotgun (WGS) entry which is preliminary data.</text>
</comment>
<dbReference type="Gene3D" id="3.40.50.720">
    <property type="entry name" value="NAD(P)-binding Rossmann-like Domain"/>
    <property type="match status" value="1"/>
</dbReference>
<dbReference type="SUPFAM" id="SSF51735">
    <property type="entry name" value="NAD(P)-binding Rossmann-fold domains"/>
    <property type="match status" value="1"/>
</dbReference>
<dbReference type="Pfam" id="PF01370">
    <property type="entry name" value="Epimerase"/>
    <property type="match status" value="1"/>
</dbReference>
<dbReference type="Proteomes" id="UP000228886">
    <property type="component" value="Unassembled WGS sequence"/>
</dbReference>
<evidence type="ECO:0000259" key="1">
    <source>
        <dbReference type="Pfam" id="PF01370"/>
    </source>
</evidence>
<reference evidence="3" key="1">
    <citation type="submission" date="2017-09" db="EMBL/GenBank/DDBJ databases">
        <title>Depth-based differentiation of microbial function through sediment-hosted aquifers and enrichment of novel symbionts in the deep terrestrial subsurface.</title>
        <authorList>
            <person name="Probst A.J."/>
            <person name="Ladd B."/>
            <person name="Jarett J.K."/>
            <person name="Geller-Mcgrath D.E."/>
            <person name="Sieber C.M.K."/>
            <person name="Emerson J.B."/>
            <person name="Anantharaman K."/>
            <person name="Thomas B.C."/>
            <person name="Malmstrom R."/>
            <person name="Stieglmeier M."/>
            <person name="Klingl A."/>
            <person name="Woyke T."/>
            <person name="Ryan C.M."/>
            <person name="Banfield J.F."/>
        </authorList>
    </citation>
    <scope>NUCLEOTIDE SEQUENCE [LARGE SCALE GENOMIC DNA]</scope>
</reference>
<gene>
    <name evidence="2" type="ORF">COS11_02190</name>
</gene>
<evidence type="ECO:0000313" key="3">
    <source>
        <dbReference type="Proteomes" id="UP000228886"/>
    </source>
</evidence>
<evidence type="ECO:0000313" key="2">
    <source>
        <dbReference type="EMBL" id="PIV64442.1"/>
    </source>
</evidence>
<dbReference type="InterPro" id="IPR001509">
    <property type="entry name" value="Epimerase_deHydtase"/>
</dbReference>
<name>A0A2M7E9M7_9BACT</name>
<dbReference type="InterPro" id="IPR036291">
    <property type="entry name" value="NAD(P)-bd_dom_sf"/>
</dbReference>
<organism evidence="2 3">
    <name type="scientific">bacterium (Candidatus Ratteibacteria) CG01_land_8_20_14_3_00_40_19</name>
    <dbReference type="NCBI Taxonomy" id="2014290"/>
    <lineage>
        <taxon>Bacteria</taxon>
        <taxon>Candidatus Ratteibacteria</taxon>
    </lineage>
</organism>
<dbReference type="AlphaFoldDB" id="A0A2M7E9M7"/>
<dbReference type="EMBL" id="PETL01000107">
    <property type="protein sequence ID" value="PIV64442.1"/>
    <property type="molecule type" value="Genomic_DNA"/>
</dbReference>
<accession>A0A2M7E9M7</accession>
<sequence length="40" mass="4304">MNYSQQILITGGAGFIGSHFCDNLLKKGFSIICLDNLLTG</sequence>
<feature type="non-terminal residue" evidence="2">
    <location>
        <position position="40"/>
    </location>
</feature>
<feature type="domain" description="NAD-dependent epimerase/dehydratase" evidence="1">
    <location>
        <begin position="7"/>
        <end position="37"/>
    </location>
</feature>
<proteinExistence type="predicted"/>